<dbReference type="GO" id="GO:0016020">
    <property type="term" value="C:membrane"/>
    <property type="evidence" value="ECO:0007669"/>
    <property type="project" value="UniProtKB-SubCell"/>
</dbReference>
<comment type="subcellular location">
    <subcellularLocation>
        <location evidence="1">Membrane</location>
        <topology evidence="1">Single-pass membrane protein</topology>
    </subcellularLocation>
</comment>
<keyword evidence="3 6" id="KW-1133">Transmembrane helix</keyword>
<evidence type="ECO:0000313" key="7">
    <source>
        <dbReference type="EMBL" id="RYN52347.1"/>
    </source>
</evidence>
<comment type="caution">
    <text evidence="7">The sequence shown here is derived from an EMBL/GenBank/DDBJ whole genome shotgun (WGS) entry which is preliminary data.</text>
</comment>
<keyword evidence="4 6" id="KW-0472">Membrane</keyword>
<dbReference type="Proteomes" id="UP000292402">
    <property type="component" value="Unassembled WGS sequence"/>
</dbReference>
<evidence type="ECO:0000256" key="1">
    <source>
        <dbReference type="ARBA" id="ARBA00004167"/>
    </source>
</evidence>
<evidence type="ECO:0000256" key="4">
    <source>
        <dbReference type="ARBA" id="ARBA00023136"/>
    </source>
</evidence>
<accession>A0A4Q4MK65</accession>
<evidence type="ECO:0008006" key="9">
    <source>
        <dbReference type="Google" id="ProtNLM"/>
    </source>
</evidence>
<keyword evidence="2 6" id="KW-0812">Transmembrane</keyword>
<organism evidence="7 8">
    <name type="scientific">Alternaria tenuissima</name>
    <dbReference type="NCBI Taxonomy" id="119927"/>
    <lineage>
        <taxon>Eukaryota</taxon>
        <taxon>Fungi</taxon>
        <taxon>Dikarya</taxon>
        <taxon>Ascomycota</taxon>
        <taxon>Pezizomycotina</taxon>
        <taxon>Dothideomycetes</taxon>
        <taxon>Pleosporomycetidae</taxon>
        <taxon>Pleosporales</taxon>
        <taxon>Pleosporineae</taxon>
        <taxon>Pleosporaceae</taxon>
        <taxon>Alternaria</taxon>
        <taxon>Alternaria sect. Alternaria</taxon>
        <taxon>Alternaria alternata complex</taxon>
    </lineage>
</organism>
<evidence type="ECO:0000313" key="8">
    <source>
        <dbReference type="Proteomes" id="UP000292402"/>
    </source>
</evidence>
<proteinExistence type="predicted"/>
<feature type="region of interest" description="Disordered" evidence="5">
    <location>
        <begin position="1"/>
        <end position="29"/>
    </location>
</feature>
<gene>
    <name evidence="7" type="ORF">AA0114_g5083</name>
</gene>
<dbReference type="PANTHER" id="PTHR15549">
    <property type="entry name" value="PAIRED IMMUNOGLOBULIN-LIKE TYPE 2 RECEPTOR"/>
    <property type="match status" value="1"/>
</dbReference>
<protein>
    <recommendedName>
        <fullName evidence="9">Mid2 domain-containing protein</fullName>
    </recommendedName>
</protein>
<sequence>MDLPEQFAEYAPNGASATPGASSSSGDGKSNTGAIVGGVVGGVVGLAIIGLIIFFVLRKRRNQKPAEGDMGAAAMVPMMNNEKHDHNRHSSQFNGQSPPPTYSAPIGGSYHDNTPTKGHQSYHQYASHASEPQELPAEFPSSSTQRYSELPAGADNRRFSELPAEATGPAPPSELESPQVSPRPVQAEFQNDMAKRASQGRGLGVMTEEEPSQRN</sequence>
<reference evidence="8" key="1">
    <citation type="journal article" date="2019" name="bioRxiv">
        <title>Genomics, evolutionary history and diagnostics of the Alternaria alternata species group including apple and Asian pear pathotypes.</title>
        <authorList>
            <person name="Armitage A.D."/>
            <person name="Cockerton H.M."/>
            <person name="Sreenivasaprasad S."/>
            <person name="Woodhall J.W."/>
            <person name="Lane C.R."/>
            <person name="Harrison R.J."/>
            <person name="Clarkson J.P."/>
        </authorList>
    </citation>
    <scope>NUCLEOTIDE SEQUENCE [LARGE SCALE GENOMIC DNA]</scope>
    <source>
        <strain evidence="8">FERA 1082</strain>
    </source>
</reference>
<dbReference type="GO" id="GO:0071944">
    <property type="term" value="C:cell periphery"/>
    <property type="evidence" value="ECO:0007669"/>
    <property type="project" value="UniProtKB-ARBA"/>
</dbReference>
<feature type="region of interest" description="Disordered" evidence="5">
    <location>
        <begin position="82"/>
        <end position="215"/>
    </location>
</feature>
<feature type="transmembrane region" description="Helical" evidence="6">
    <location>
        <begin position="34"/>
        <end position="57"/>
    </location>
</feature>
<evidence type="ECO:0000256" key="6">
    <source>
        <dbReference type="SAM" id="Phobius"/>
    </source>
</evidence>
<evidence type="ECO:0000256" key="5">
    <source>
        <dbReference type="SAM" id="MobiDB-lite"/>
    </source>
</evidence>
<feature type="compositionally biased region" description="Polar residues" evidence="5">
    <location>
        <begin position="111"/>
        <end position="124"/>
    </location>
</feature>
<evidence type="ECO:0000256" key="2">
    <source>
        <dbReference type="ARBA" id="ARBA00022692"/>
    </source>
</evidence>
<dbReference type="Gene3D" id="1.20.5.510">
    <property type="entry name" value="Single helix bin"/>
    <property type="match status" value="1"/>
</dbReference>
<dbReference type="PANTHER" id="PTHR15549:SF30">
    <property type="entry name" value="MID2 DOMAIN-CONTAINING PROTEIN"/>
    <property type="match status" value="1"/>
</dbReference>
<dbReference type="AlphaFoldDB" id="A0A4Q4MK65"/>
<name>A0A4Q4MK65_9PLEO</name>
<dbReference type="InterPro" id="IPR051694">
    <property type="entry name" value="Immunoregulatory_rcpt-like"/>
</dbReference>
<feature type="compositionally biased region" description="Low complexity" evidence="5">
    <location>
        <begin position="11"/>
        <end position="28"/>
    </location>
</feature>
<dbReference type="EMBL" id="PDXA01000014">
    <property type="protein sequence ID" value="RYN52347.1"/>
    <property type="molecule type" value="Genomic_DNA"/>
</dbReference>
<evidence type="ECO:0000256" key="3">
    <source>
        <dbReference type="ARBA" id="ARBA00022989"/>
    </source>
</evidence>